<keyword evidence="2" id="KW-0472">Membrane</keyword>
<organism evidence="3 4">
    <name type="scientific">Paraphoma chrysanthemicola</name>
    <dbReference type="NCBI Taxonomy" id="798071"/>
    <lineage>
        <taxon>Eukaryota</taxon>
        <taxon>Fungi</taxon>
        <taxon>Dikarya</taxon>
        <taxon>Ascomycota</taxon>
        <taxon>Pezizomycotina</taxon>
        <taxon>Dothideomycetes</taxon>
        <taxon>Pleosporomycetidae</taxon>
        <taxon>Pleosporales</taxon>
        <taxon>Pleosporineae</taxon>
        <taxon>Phaeosphaeriaceae</taxon>
        <taxon>Paraphoma</taxon>
    </lineage>
</organism>
<comment type="caution">
    <text evidence="3">The sequence shown here is derived from an EMBL/GenBank/DDBJ whole genome shotgun (WGS) entry which is preliminary data.</text>
</comment>
<name>A0A8K0VRZ1_9PLEO</name>
<evidence type="ECO:0000256" key="1">
    <source>
        <dbReference type="SAM" id="MobiDB-lite"/>
    </source>
</evidence>
<accession>A0A8K0VRZ1</accession>
<reference evidence="3" key="1">
    <citation type="journal article" date="2021" name="Nat. Commun.">
        <title>Genetic determinants of endophytism in the Arabidopsis root mycobiome.</title>
        <authorList>
            <person name="Mesny F."/>
            <person name="Miyauchi S."/>
            <person name="Thiergart T."/>
            <person name="Pickel B."/>
            <person name="Atanasova L."/>
            <person name="Karlsson M."/>
            <person name="Huettel B."/>
            <person name="Barry K.W."/>
            <person name="Haridas S."/>
            <person name="Chen C."/>
            <person name="Bauer D."/>
            <person name="Andreopoulos W."/>
            <person name="Pangilinan J."/>
            <person name="LaButti K."/>
            <person name="Riley R."/>
            <person name="Lipzen A."/>
            <person name="Clum A."/>
            <person name="Drula E."/>
            <person name="Henrissat B."/>
            <person name="Kohler A."/>
            <person name="Grigoriev I.V."/>
            <person name="Martin F.M."/>
            <person name="Hacquard S."/>
        </authorList>
    </citation>
    <scope>NUCLEOTIDE SEQUENCE</scope>
    <source>
        <strain evidence="3">MPI-SDFR-AT-0120</strain>
    </source>
</reference>
<keyword evidence="2" id="KW-1133">Transmembrane helix</keyword>
<evidence type="ECO:0000256" key="2">
    <source>
        <dbReference type="SAM" id="Phobius"/>
    </source>
</evidence>
<dbReference type="OrthoDB" id="10342926at2759"/>
<protein>
    <submittedName>
        <fullName evidence="3">Uncharacterized protein</fullName>
    </submittedName>
</protein>
<feature type="transmembrane region" description="Helical" evidence="2">
    <location>
        <begin position="82"/>
        <end position="114"/>
    </location>
</feature>
<sequence length="359" mass="40878">MVVKSDYYTRSKSKASPGRHGSLAHPQYLDFLNDFDDGSGYQQVNAYKSLHITQNTDEDDYSDDDLGEIDSDEDPKGKSRNYMAFFAMLWVMLSLATHSPLYTAILLSIIAALFTTSSKIHITEASDDSVTDSKALERRQSHTDANIPATSIPLIREARHIFTNISRSLAPSDTYRGQHPDWQPRRLWSEALRTARPRFTALAKRIVQVAVQFVTFQLQLQLLITIAQTLGIHFSAGKDELGIFPRYWHNLTSVDNLFGVVGKEKLARHTMFVVGWWWDWIFGLTSLFLWHLPKALARLVWKVIVCVVTFPAEVIASGAWEEEAMKEVNCTVTEVKRVEPWVARLWKGSEETVTITKTR</sequence>
<keyword evidence="2" id="KW-0812">Transmembrane</keyword>
<gene>
    <name evidence="3" type="ORF">FB567DRAFT_634789</name>
</gene>
<evidence type="ECO:0000313" key="4">
    <source>
        <dbReference type="Proteomes" id="UP000813461"/>
    </source>
</evidence>
<dbReference type="Proteomes" id="UP000813461">
    <property type="component" value="Unassembled WGS sequence"/>
</dbReference>
<dbReference type="EMBL" id="JAGMVJ010000035">
    <property type="protein sequence ID" value="KAH7067192.1"/>
    <property type="molecule type" value="Genomic_DNA"/>
</dbReference>
<evidence type="ECO:0000313" key="3">
    <source>
        <dbReference type="EMBL" id="KAH7067192.1"/>
    </source>
</evidence>
<keyword evidence="4" id="KW-1185">Reference proteome</keyword>
<dbReference type="AlphaFoldDB" id="A0A8K0VRZ1"/>
<proteinExistence type="predicted"/>
<feature type="region of interest" description="Disordered" evidence="1">
    <location>
        <begin position="1"/>
        <end position="23"/>
    </location>
</feature>